<feature type="transmembrane region" description="Helical" evidence="1">
    <location>
        <begin position="51"/>
        <end position="70"/>
    </location>
</feature>
<comment type="caution">
    <text evidence="2">The sequence shown here is derived from an EMBL/GenBank/DDBJ whole genome shotgun (WGS) entry which is preliminary data.</text>
</comment>
<keyword evidence="1" id="KW-0472">Membrane</keyword>
<feature type="transmembrane region" description="Helical" evidence="1">
    <location>
        <begin position="12"/>
        <end position="31"/>
    </location>
</feature>
<organism evidence="2 3">
    <name type="scientific">Tamlana crocina</name>
    <dbReference type="NCBI Taxonomy" id="393006"/>
    <lineage>
        <taxon>Bacteria</taxon>
        <taxon>Pseudomonadati</taxon>
        <taxon>Bacteroidota</taxon>
        <taxon>Flavobacteriia</taxon>
        <taxon>Flavobacteriales</taxon>
        <taxon>Flavobacteriaceae</taxon>
        <taxon>Tamlana</taxon>
    </lineage>
</organism>
<protein>
    <recommendedName>
        <fullName evidence="4">DUF998 domain-containing protein</fullName>
    </recommendedName>
</protein>
<keyword evidence="1" id="KW-0812">Transmembrane</keyword>
<evidence type="ECO:0000256" key="1">
    <source>
        <dbReference type="SAM" id="Phobius"/>
    </source>
</evidence>
<dbReference type="EMBL" id="JAAVJS010000009">
    <property type="protein sequence ID" value="NJX15473.1"/>
    <property type="molecule type" value="Genomic_DNA"/>
</dbReference>
<reference evidence="2 3" key="1">
    <citation type="submission" date="2020-03" db="EMBL/GenBank/DDBJ databases">
        <title>Tamlana sp. nov, isolated from XXX.</title>
        <authorList>
            <person name="Cao W.R."/>
        </authorList>
    </citation>
    <scope>NUCLEOTIDE SEQUENCE [LARGE SCALE GENOMIC DNA]</scope>
    <source>
        <strain evidence="2 3">HST1-43</strain>
    </source>
</reference>
<gene>
    <name evidence="2" type="ORF">HC176_08215</name>
</gene>
<keyword evidence="1" id="KW-1133">Transmembrane helix</keyword>
<dbReference type="Proteomes" id="UP000760545">
    <property type="component" value="Unassembled WGS sequence"/>
</dbReference>
<proteinExistence type="predicted"/>
<feature type="transmembrane region" description="Helical" evidence="1">
    <location>
        <begin position="133"/>
        <end position="152"/>
    </location>
</feature>
<evidence type="ECO:0000313" key="2">
    <source>
        <dbReference type="EMBL" id="NJX15473.1"/>
    </source>
</evidence>
<sequence length="238" mass="26838">MQDKPLLSSDYRIRKLIGTLGLLLPIVLPIIKGEFLASVSHYYYDRLTSQILIIILATFGLFLISYRGYVLDKSSEKISDDVLTNIGGFAALLIVFIPTSCTNSASTTIDFLCSNANQIPLPLFGHQSTTLNGIHFIAAGVFILCMGWMSRFKFTRDEHDPNNIIYKWCGNMVFISVGLIIIFVVLEKFTNIPIPLKNHYVYVFETTAIIPFGISWLLKGEAFEDIKTITKRVVKRET</sequence>
<evidence type="ECO:0008006" key="4">
    <source>
        <dbReference type="Google" id="ProtNLM"/>
    </source>
</evidence>
<name>A0ABX1DAT7_9FLAO</name>
<dbReference type="RefSeq" id="WP_167917712.1">
    <property type="nucleotide sequence ID" value="NZ_JAAVJS010000009.1"/>
</dbReference>
<accession>A0ABX1DAT7</accession>
<evidence type="ECO:0000313" key="3">
    <source>
        <dbReference type="Proteomes" id="UP000760545"/>
    </source>
</evidence>
<feature type="transmembrane region" description="Helical" evidence="1">
    <location>
        <begin position="198"/>
        <end position="218"/>
    </location>
</feature>
<feature type="transmembrane region" description="Helical" evidence="1">
    <location>
        <begin position="164"/>
        <end position="186"/>
    </location>
</feature>
<keyword evidence="3" id="KW-1185">Reference proteome</keyword>
<feature type="transmembrane region" description="Helical" evidence="1">
    <location>
        <begin position="82"/>
        <end position="99"/>
    </location>
</feature>